<dbReference type="Proteomes" id="UP000033111">
    <property type="component" value="Chromosome"/>
</dbReference>
<feature type="transmembrane region" description="Helical" evidence="1">
    <location>
        <begin position="12"/>
        <end position="31"/>
    </location>
</feature>
<feature type="transmembrane region" description="Helical" evidence="1">
    <location>
        <begin position="234"/>
        <end position="258"/>
    </location>
</feature>
<dbReference type="PANTHER" id="PTHR38139:SF1">
    <property type="entry name" value="NUCLEOSIDE TRANSPORTER_FEOB GTPASE GATE DOMAIN-CONTAINING PROTEIN"/>
    <property type="match status" value="1"/>
</dbReference>
<accession>A0A0E3P806</accession>
<keyword evidence="1" id="KW-0472">Membrane</keyword>
<sequence length="330" mass="36475">MDYSLIFSEAMKLFSIMLPMIFIGFFLSNLLRATRYLEYTSIPMASITEMARLPKTCSSVLTFFFLNSWSGMGMLSSFFHKRILGERDVIVTVLIAQLPKGLHSAIFFQAPVALSVLGYEIGLLLLFLELLVFAGIAVAGIFIGRKILFKNILEYGDNTELSISEEKEKEKEKETGCIARAGAVLQKSFHEFGKVALVLVPTTFLFIIILNLGLAEYSAEILQPLMNFLRLPDAAVIVFAASFLSQIAVLSAAGTIVVMEQITVLQCLEMLFIARVLHLGIGYVKTSLPTNIALFGRKLGLRITCVEGFMVETGLTCIVLLLIILQTYPG</sequence>
<keyword evidence="1" id="KW-0812">Transmembrane</keyword>
<keyword evidence="1" id="KW-1133">Transmembrane helix</keyword>
<dbReference type="AlphaFoldDB" id="A0A0E3P806"/>
<dbReference type="KEGG" id="msw:MSSIT_3260"/>
<reference evidence="2 3" key="1">
    <citation type="submission" date="2014-07" db="EMBL/GenBank/DDBJ databases">
        <title>Methanogenic archaea and the global carbon cycle.</title>
        <authorList>
            <person name="Henriksen J.R."/>
            <person name="Luke J."/>
            <person name="Reinhart S."/>
            <person name="Benedict M.N."/>
            <person name="Youngblut N.D."/>
            <person name="Metcalf M.E."/>
            <person name="Whitaker R.J."/>
            <person name="Metcalf W.W."/>
        </authorList>
    </citation>
    <scope>NUCLEOTIDE SEQUENCE [LARGE SCALE GENOMIC DNA]</scope>
    <source>
        <strain evidence="2 3">T4/M</strain>
    </source>
</reference>
<dbReference type="HOGENOM" id="CLU_072735_0_0_2"/>
<name>A0A0E3P806_9EURY</name>
<protein>
    <submittedName>
        <fullName evidence="2">Uncharacterized protein</fullName>
    </submittedName>
</protein>
<evidence type="ECO:0000313" key="2">
    <source>
        <dbReference type="EMBL" id="AKB29979.1"/>
    </source>
</evidence>
<dbReference type="PANTHER" id="PTHR38139">
    <property type="entry name" value="GATE DOMAIN-CONTAINING PROTEIN"/>
    <property type="match status" value="1"/>
</dbReference>
<proteinExistence type="predicted"/>
<feature type="transmembrane region" description="Helical" evidence="1">
    <location>
        <begin position="270"/>
        <end position="288"/>
    </location>
</feature>
<dbReference type="RefSeq" id="WP_048173738.1">
    <property type="nucleotide sequence ID" value="NZ_CP009506.1"/>
</dbReference>
<keyword evidence="3" id="KW-1185">Reference proteome</keyword>
<dbReference type="PATRIC" id="fig|1434120.4.peg.4237"/>
<feature type="transmembrane region" description="Helical" evidence="1">
    <location>
        <begin position="60"/>
        <end position="79"/>
    </location>
</feature>
<dbReference type="OrthoDB" id="375010at2157"/>
<evidence type="ECO:0000256" key="1">
    <source>
        <dbReference type="SAM" id="Phobius"/>
    </source>
</evidence>
<gene>
    <name evidence="2" type="ORF">MSSIT_3260</name>
</gene>
<feature type="transmembrane region" description="Helical" evidence="1">
    <location>
        <begin position="121"/>
        <end position="143"/>
    </location>
</feature>
<dbReference type="GeneID" id="24862174"/>
<feature type="transmembrane region" description="Helical" evidence="1">
    <location>
        <begin position="308"/>
        <end position="328"/>
    </location>
</feature>
<organism evidence="2 3">
    <name type="scientific">Methanosarcina siciliae T4/M</name>
    <dbReference type="NCBI Taxonomy" id="1434120"/>
    <lineage>
        <taxon>Archaea</taxon>
        <taxon>Methanobacteriati</taxon>
        <taxon>Methanobacteriota</taxon>
        <taxon>Stenosarchaea group</taxon>
        <taxon>Methanomicrobia</taxon>
        <taxon>Methanosarcinales</taxon>
        <taxon>Methanosarcinaceae</taxon>
        <taxon>Methanosarcina</taxon>
    </lineage>
</organism>
<feature type="transmembrane region" description="Helical" evidence="1">
    <location>
        <begin position="195"/>
        <end position="214"/>
    </location>
</feature>
<dbReference type="EMBL" id="CP009506">
    <property type="protein sequence ID" value="AKB29979.1"/>
    <property type="molecule type" value="Genomic_DNA"/>
</dbReference>
<evidence type="ECO:0000313" key="3">
    <source>
        <dbReference type="Proteomes" id="UP000033111"/>
    </source>
</evidence>
<dbReference type="InterPro" id="IPR038880">
    <property type="entry name" value="MJ0871-like"/>
</dbReference>